<evidence type="ECO:0000313" key="4">
    <source>
        <dbReference type="Proteomes" id="UP000061018"/>
    </source>
</evidence>
<gene>
    <name evidence="2" type="ORF">SAM23877_0092</name>
    <name evidence="3" type="ORF">SAM23877_7581</name>
</gene>
<proteinExistence type="predicted"/>
<evidence type="ECO:0000313" key="3">
    <source>
        <dbReference type="EMBL" id="AKZ60622.1"/>
    </source>
</evidence>
<dbReference type="Proteomes" id="UP000061018">
    <property type="component" value="Chromosome"/>
</dbReference>
<dbReference type="EMBL" id="CP012382">
    <property type="protein sequence ID" value="AKZ60622.1"/>
    <property type="molecule type" value="Genomic_DNA"/>
</dbReference>
<reference evidence="3" key="2">
    <citation type="submission" date="2015-07" db="EMBL/GenBank/DDBJ databases">
        <title>Complete genome sequence of Streptomyces ambofaciens ATCC 23877, the spiramycin producer.</title>
        <authorList>
            <person name="Thibessard A."/>
            <person name="Haas D."/>
            <person name="Gerbaud C."/>
            <person name="Aigle B."/>
            <person name="Lautru S."/>
            <person name="Pernodet J.-L."/>
            <person name="Leblond P."/>
        </authorList>
    </citation>
    <scope>NUCLEOTIDE SEQUENCE [LARGE SCALE GENOMIC DNA]</scope>
    <source>
        <strain evidence="3">ATCC 23877</strain>
    </source>
</reference>
<protein>
    <submittedName>
        <fullName evidence="3">Uncharacterized protein</fullName>
    </submittedName>
</protein>
<dbReference type="KEGG" id="samb:SAM23877_0092"/>
<evidence type="ECO:0000256" key="1">
    <source>
        <dbReference type="SAM" id="MobiDB-lite"/>
    </source>
</evidence>
<feature type="region of interest" description="Disordered" evidence="1">
    <location>
        <begin position="40"/>
        <end position="64"/>
    </location>
</feature>
<dbReference type="KEGG" id="samb:SAM23877_7581"/>
<evidence type="ECO:0000313" key="2">
    <source>
        <dbReference type="EMBL" id="AKZ53141.1"/>
    </source>
</evidence>
<sequence length="64" mass="6704">MRPLAALNRARASSAPLTGGLAPGQIKACRRTVTLGWLRGDDPATGAGAVRMPSVDQGEEWRTS</sequence>
<reference evidence="4" key="1">
    <citation type="journal article" date="2015" name="J. Biotechnol.">
        <title>Complete genome sequence of Streptomyces ambofaciens ATCC 23877, the spiramycin producer.</title>
        <authorList>
            <person name="Thibessard A."/>
            <person name="Haas D."/>
            <person name="Gerbaud C."/>
            <person name="Aigle B."/>
            <person name="Lautru S."/>
            <person name="Pernodet J.L."/>
            <person name="Leblond P."/>
        </authorList>
    </citation>
    <scope>NUCLEOTIDE SEQUENCE [LARGE SCALE GENOMIC DNA]</scope>
    <source>
        <strain evidence="4">ATCC 23877 / 3486 / DSM 40053 / JCM 4204 / NBRC 12836 / NRRL B-2516</strain>
    </source>
</reference>
<accession>A0A0K2B6G0</accession>
<organism evidence="3 4">
    <name type="scientific">Streptomyces ambofaciens (strain ATCC 23877 / 3486 / DSM 40053 / JCM 4204 / NBRC 12836 / NRRL B-2516)</name>
    <dbReference type="NCBI Taxonomy" id="278992"/>
    <lineage>
        <taxon>Bacteria</taxon>
        <taxon>Bacillati</taxon>
        <taxon>Actinomycetota</taxon>
        <taxon>Actinomycetes</taxon>
        <taxon>Kitasatosporales</taxon>
        <taxon>Streptomycetaceae</taxon>
        <taxon>Streptomyces</taxon>
    </lineage>
</organism>
<dbReference type="EMBL" id="CP012382">
    <property type="protein sequence ID" value="AKZ53141.1"/>
    <property type="molecule type" value="Genomic_DNA"/>
</dbReference>
<dbReference type="AlphaFoldDB" id="A0A0K2B6G0"/>
<name>A0A0K2B6G0_STRA7</name>